<gene>
    <name evidence="8" type="ORF">MPEAHAMD_3887</name>
</gene>
<evidence type="ECO:0000313" key="9">
    <source>
        <dbReference type="Proteomes" id="UP001055286"/>
    </source>
</evidence>
<dbReference type="AlphaFoldDB" id="A0AA37M6E5"/>
<dbReference type="PANTHER" id="PTHR43304">
    <property type="entry name" value="PHYTOCHROME-LIKE PROTEIN CPH1"/>
    <property type="match status" value="1"/>
</dbReference>
<keyword evidence="5" id="KW-0418">Kinase</keyword>
<dbReference type="Pfam" id="PF08447">
    <property type="entry name" value="PAS_3"/>
    <property type="match status" value="1"/>
</dbReference>
<protein>
    <recommendedName>
        <fullName evidence="2">histidine kinase</fullName>
        <ecNumber evidence="2">2.7.13.3</ecNumber>
    </recommendedName>
</protein>
<evidence type="ECO:0000259" key="7">
    <source>
        <dbReference type="PROSITE" id="PS50943"/>
    </source>
</evidence>
<organism evidence="8 9">
    <name type="scientific">Methylobacterium frigidaeris</name>
    <dbReference type="NCBI Taxonomy" id="2038277"/>
    <lineage>
        <taxon>Bacteria</taxon>
        <taxon>Pseudomonadati</taxon>
        <taxon>Pseudomonadota</taxon>
        <taxon>Alphaproteobacteria</taxon>
        <taxon>Hyphomicrobiales</taxon>
        <taxon>Methylobacteriaceae</taxon>
        <taxon>Methylobacterium</taxon>
    </lineage>
</organism>
<dbReference type="PROSITE" id="PS50943">
    <property type="entry name" value="HTH_CROC1"/>
    <property type="match status" value="1"/>
</dbReference>
<dbReference type="Proteomes" id="UP001055286">
    <property type="component" value="Unassembled WGS sequence"/>
</dbReference>
<evidence type="ECO:0000256" key="2">
    <source>
        <dbReference type="ARBA" id="ARBA00012438"/>
    </source>
</evidence>
<dbReference type="InterPro" id="IPR000014">
    <property type="entry name" value="PAS"/>
</dbReference>
<dbReference type="InterPro" id="IPR001387">
    <property type="entry name" value="Cro/C1-type_HTH"/>
</dbReference>
<dbReference type="SUPFAM" id="SSF47413">
    <property type="entry name" value="lambda repressor-like DNA-binding domains"/>
    <property type="match status" value="1"/>
</dbReference>
<comment type="caution">
    <text evidence="8">The sequence shown here is derived from an EMBL/GenBank/DDBJ whole genome shotgun (WGS) entry which is preliminary data.</text>
</comment>
<dbReference type="InterPro" id="IPR052162">
    <property type="entry name" value="Sensor_kinase/Photoreceptor"/>
</dbReference>
<name>A0AA37M6E5_9HYPH</name>
<dbReference type="InterPro" id="IPR000700">
    <property type="entry name" value="PAS-assoc_C"/>
</dbReference>
<keyword evidence="4" id="KW-0808">Transferase</keyword>
<reference evidence="8" key="1">
    <citation type="journal article" date="2016" name="Front. Microbiol.">
        <title>Genome Sequence of the Piezophilic, Mesophilic Sulfate-Reducing Bacterium Desulfovibrio indicus J2T.</title>
        <authorList>
            <person name="Cao J."/>
            <person name="Maignien L."/>
            <person name="Shao Z."/>
            <person name="Alain K."/>
            <person name="Jebbar M."/>
        </authorList>
    </citation>
    <scope>NUCLEOTIDE SEQUENCE</scope>
    <source>
        <strain evidence="8">JCM 32048</strain>
    </source>
</reference>
<dbReference type="Gene3D" id="1.10.260.40">
    <property type="entry name" value="lambda repressor-like DNA-binding domains"/>
    <property type="match status" value="1"/>
</dbReference>
<evidence type="ECO:0000259" key="6">
    <source>
        <dbReference type="PROSITE" id="PS50113"/>
    </source>
</evidence>
<dbReference type="SUPFAM" id="SSF55785">
    <property type="entry name" value="PYP-like sensor domain (PAS domain)"/>
    <property type="match status" value="2"/>
</dbReference>
<keyword evidence="3" id="KW-0597">Phosphoprotein</keyword>
<dbReference type="SMART" id="SM00086">
    <property type="entry name" value="PAC"/>
    <property type="match status" value="1"/>
</dbReference>
<dbReference type="InterPro" id="IPR013655">
    <property type="entry name" value="PAS_fold_3"/>
</dbReference>
<evidence type="ECO:0000313" key="8">
    <source>
        <dbReference type="EMBL" id="GJD63716.1"/>
    </source>
</evidence>
<evidence type="ECO:0000256" key="4">
    <source>
        <dbReference type="ARBA" id="ARBA00022679"/>
    </source>
</evidence>
<dbReference type="InterPro" id="IPR001610">
    <property type="entry name" value="PAC"/>
</dbReference>
<dbReference type="EMBL" id="BPQJ01000018">
    <property type="protein sequence ID" value="GJD63716.1"/>
    <property type="molecule type" value="Genomic_DNA"/>
</dbReference>
<dbReference type="GO" id="GO:0003677">
    <property type="term" value="F:DNA binding"/>
    <property type="evidence" value="ECO:0007669"/>
    <property type="project" value="InterPro"/>
</dbReference>
<dbReference type="InterPro" id="IPR010982">
    <property type="entry name" value="Lambda_DNA-bd_dom_sf"/>
</dbReference>
<evidence type="ECO:0000256" key="1">
    <source>
        <dbReference type="ARBA" id="ARBA00000085"/>
    </source>
</evidence>
<keyword evidence="9" id="KW-1185">Reference proteome</keyword>
<dbReference type="Gene3D" id="3.30.450.20">
    <property type="entry name" value="PAS domain"/>
    <property type="match status" value="2"/>
</dbReference>
<dbReference type="EC" id="2.7.13.3" evidence="2"/>
<accession>A0AA37M6E5</accession>
<comment type="catalytic activity">
    <reaction evidence="1">
        <text>ATP + protein L-histidine = ADP + protein N-phospho-L-histidine.</text>
        <dbReference type="EC" id="2.7.13.3"/>
    </reaction>
</comment>
<dbReference type="Pfam" id="PF01381">
    <property type="entry name" value="HTH_3"/>
    <property type="match status" value="1"/>
</dbReference>
<dbReference type="PANTHER" id="PTHR43304:SF1">
    <property type="entry name" value="PAC DOMAIN-CONTAINING PROTEIN"/>
    <property type="match status" value="1"/>
</dbReference>
<dbReference type="CDD" id="cd00130">
    <property type="entry name" value="PAS"/>
    <property type="match status" value="1"/>
</dbReference>
<dbReference type="GO" id="GO:0004673">
    <property type="term" value="F:protein histidine kinase activity"/>
    <property type="evidence" value="ECO:0007669"/>
    <property type="project" value="UniProtKB-EC"/>
</dbReference>
<sequence>MTQPNPPRGLTADPVSAYPLSFPDRDFLRLVEAHGLTGSWTWIFATDEQVWSPGLFRLLGFEPGTVQPDYGLFLSLVHPEDRPAIESNAQVMRNGLFSDHTVRVIRPDGSLRVLAHRGTVYLTPDGRPRGVAGVVLDVTDSERLAGLHREEQRRKQALFEQAQTWMHASPYSASFRIASRELLTLTGLTQQDFHDDWTRILVREERARARDRILARIGSGRPFVTENHLALAGGGSGLFRSVLVPVRDADGRIETWASLNSRIDGIRPVPTGTARRGLEQAVQGAHLRAARGLLAWSMTDLAEASGLSLSTIRRLEEGGEKPAARSRHAVVEALRRAGIGFVLVEGDAIAVAKVR</sequence>
<evidence type="ECO:0000256" key="5">
    <source>
        <dbReference type="ARBA" id="ARBA00022777"/>
    </source>
</evidence>
<feature type="domain" description="PAC" evidence="6">
    <location>
        <begin position="98"/>
        <end position="150"/>
    </location>
</feature>
<dbReference type="PROSITE" id="PS50113">
    <property type="entry name" value="PAC"/>
    <property type="match status" value="1"/>
</dbReference>
<dbReference type="CDD" id="cd00093">
    <property type="entry name" value="HTH_XRE"/>
    <property type="match status" value="1"/>
</dbReference>
<dbReference type="InterPro" id="IPR035965">
    <property type="entry name" value="PAS-like_dom_sf"/>
</dbReference>
<reference evidence="8" key="2">
    <citation type="submission" date="2021-08" db="EMBL/GenBank/DDBJ databases">
        <authorList>
            <person name="Tani A."/>
            <person name="Ola A."/>
            <person name="Ogura Y."/>
            <person name="Katsura K."/>
            <person name="Hayashi T."/>
        </authorList>
    </citation>
    <scope>NUCLEOTIDE SEQUENCE</scope>
    <source>
        <strain evidence="8">JCM 32048</strain>
    </source>
</reference>
<evidence type="ECO:0000256" key="3">
    <source>
        <dbReference type="ARBA" id="ARBA00022553"/>
    </source>
</evidence>
<proteinExistence type="predicted"/>
<feature type="domain" description="HTH cro/C1-type" evidence="7">
    <location>
        <begin position="287"/>
        <end position="318"/>
    </location>
</feature>
<dbReference type="RefSeq" id="WP_238192019.1">
    <property type="nucleotide sequence ID" value="NZ_BPQJ01000018.1"/>
</dbReference>
<dbReference type="Gene3D" id="2.10.70.100">
    <property type="match status" value="1"/>
</dbReference>